<dbReference type="EMBL" id="CP024985">
    <property type="protein sequence ID" value="ATZ25058.1"/>
    <property type="molecule type" value="Genomic_DNA"/>
</dbReference>
<keyword evidence="2" id="KW-1185">Reference proteome</keyword>
<dbReference type="OrthoDB" id="3369896at2"/>
<evidence type="ECO:0000313" key="1">
    <source>
        <dbReference type="EMBL" id="ATZ25058.1"/>
    </source>
</evidence>
<name>A0A2K8PEZ3_STRLA</name>
<accession>A0A2K8PEZ3</accession>
<proteinExistence type="predicted"/>
<dbReference type="RefSeq" id="WP_158740686.1">
    <property type="nucleotide sequence ID" value="NZ_CP024985.1"/>
</dbReference>
<dbReference type="PROSITE" id="PS51257">
    <property type="entry name" value="PROKAR_LIPOPROTEIN"/>
    <property type="match status" value="1"/>
</dbReference>
<dbReference type="Proteomes" id="UP000231791">
    <property type="component" value="Chromosome"/>
</dbReference>
<dbReference type="Gene3D" id="2.50.20.20">
    <property type="match status" value="1"/>
</dbReference>
<protein>
    <submittedName>
        <fullName evidence="1">Uncharacterized protein</fullName>
    </submittedName>
</protein>
<dbReference type="GeneID" id="49384251"/>
<dbReference type="KEGG" id="slx:SLAV_16020"/>
<reference evidence="1 2" key="1">
    <citation type="submission" date="2017-11" db="EMBL/GenBank/DDBJ databases">
        <title>Complete genome sequence of Streptomyces lavendulae subsp. lavendulae CCM 3239 (formerly 'Streptomyces aureofaciens CCM 3239'), the producer of the angucycline-type antibiotic auricin.</title>
        <authorList>
            <person name="Busche T."/>
            <person name="Novakova R."/>
            <person name="Al'Dilaimi A."/>
            <person name="Homerova D."/>
            <person name="Feckova L."/>
            <person name="Rezuchova B."/>
            <person name="Mingyar E."/>
            <person name="Csolleiova D."/>
            <person name="Bekeova C."/>
            <person name="Winkler A."/>
            <person name="Sevcikova B."/>
            <person name="Kalinowski J."/>
            <person name="Kormanec J."/>
            <person name="Ruckert C."/>
        </authorList>
    </citation>
    <scope>NUCLEOTIDE SEQUENCE [LARGE SCALE GENOMIC DNA]</scope>
    <source>
        <strain evidence="1 2">CCM 3239</strain>
    </source>
</reference>
<organism evidence="1 2">
    <name type="scientific">Streptomyces lavendulae subsp. lavendulae</name>
    <dbReference type="NCBI Taxonomy" id="58340"/>
    <lineage>
        <taxon>Bacteria</taxon>
        <taxon>Bacillati</taxon>
        <taxon>Actinomycetota</taxon>
        <taxon>Actinomycetes</taxon>
        <taxon>Kitasatosporales</taxon>
        <taxon>Streptomycetaceae</taxon>
        <taxon>Streptomyces</taxon>
    </lineage>
</organism>
<sequence length="277" mass="28744">MNRTVRTRAVAVLAGATLLVGGLAACEGATKTDAAKGAADGAGAAPGAPTRGSSPVEAVKASWLKTVKAKFAMAEISATDRDGKTTTQTGTKGWYPSAHDLTIKGPDSESRSVMTGDVVYTQLKTPVDGKPWMKLDLAAGGAPAPRMNEDPAEYLALLLGQPKVALVPATATDAPGTRHYRALLTGADLQAADESTKVMPEKDRRYLRESVKHLTALEADVWIGKDDYPARVVTVSHDDKGASSTKATFDGFGQVAPVTAPPADQVADFDAVLQGGS</sequence>
<gene>
    <name evidence="1" type="ORF">SLAV_16020</name>
</gene>
<evidence type="ECO:0000313" key="2">
    <source>
        <dbReference type="Proteomes" id="UP000231791"/>
    </source>
</evidence>
<dbReference type="AlphaFoldDB" id="A0A2K8PEZ3"/>